<dbReference type="OrthoDB" id="9765084at2"/>
<proteinExistence type="predicted"/>
<keyword evidence="1 5" id="KW-0489">Methyltransferase</keyword>
<dbReference type="InterPro" id="IPR029063">
    <property type="entry name" value="SAM-dependent_MTases_sf"/>
</dbReference>
<protein>
    <submittedName>
        <fullName evidence="5">Methyltransferase domain-containing protein</fullName>
    </submittedName>
</protein>
<comment type="caution">
    <text evidence="5">The sequence shown here is derived from an EMBL/GenBank/DDBJ whole genome shotgun (WGS) entry which is preliminary data.</text>
</comment>
<name>A0A964V1X3_9ACTN</name>
<dbReference type="PANTHER" id="PTHR43464:SF19">
    <property type="entry name" value="UBIQUINONE BIOSYNTHESIS O-METHYLTRANSFERASE, MITOCHONDRIAL"/>
    <property type="match status" value="1"/>
</dbReference>
<dbReference type="Pfam" id="PF13649">
    <property type="entry name" value="Methyltransf_25"/>
    <property type="match status" value="1"/>
</dbReference>
<dbReference type="PANTHER" id="PTHR43464">
    <property type="entry name" value="METHYLTRANSFERASE"/>
    <property type="match status" value="1"/>
</dbReference>
<dbReference type="CDD" id="cd02440">
    <property type="entry name" value="AdoMet_MTases"/>
    <property type="match status" value="1"/>
</dbReference>
<evidence type="ECO:0000256" key="1">
    <source>
        <dbReference type="ARBA" id="ARBA00022603"/>
    </source>
</evidence>
<dbReference type="EMBL" id="JAAAHS010000769">
    <property type="protein sequence ID" value="NBE57107.1"/>
    <property type="molecule type" value="Genomic_DNA"/>
</dbReference>
<evidence type="ECO:0000313" key="6">
    <source>
        <dbReference type="Proteomes" id="UP000598297"/>
    </source>
</evidence>
<reference evidence="5" key="1">
    <citation type="submission" date="2020-01" db="EMBL/GenBank/DDBJ databases">
        <title>Whole-genome analyses of novel actinobacteria.</title>
        <authorList>
            <person name="Sahin N."/>
        </authorList>
    </citation>
    <scope>NUCLEOTIDE SEQUENCE</scope>
    <source>
        <strain evidence="5">YC537</strain>
    </source>
</reference>
<dbReference type="RefSeq" id="WP_161706047.1">
    <property type="nucleotide sequence ID" value="NZ_JAAAHS010000769.1"/>
</dbReference>
<dbReference type="GO" id="GO:0008168">
    <property type="term" value="F:methyltransferase activity"/>
    <property type="evidence" value="ECO:0007669"/>
    <property type="project" value="UniProtKB-KW"/>
</dbReference>
<dbReference type="GO" id="GO:0032259">
    <property type="term" value="P:methylation"/>
    <property type="evidence" value="ECO:0007669"/>
    <property type="project" value="UniProtKB-KW"/>
</dbReference>
<evidence type="ECO:0000259" key="4">
    <source>
        <dbReference type="Pfam" id="PF13649"/>
    </source>
</evidence>
<dbReference type="SUPFAM" id="SSF53335">
    <property type="entry name" value="S-adenosyl-L-methionine-dependent methyltransferases"/>
    <property type="match status" value="1"/>
</dbReference>
<feature type="domain" description="Methyltransferase" evidence="4">
    <location>
        <begin position="52"/>
        <end position="146"/>
    </location>
</feature>
<keyword evidence="2" id="KW-0808">Transferase</keyword>
<sequence length="200" mass="21046">MAASAHLPPYDISPESVFDRIGERYDDAFAHNQGQLDACAALIARLGPGARVLDVGSGTGRPTAEQLSAAGLDVTGIDVSGVMVELAARQVPGATFLQRDLFALSAERTAELGEFDAATTHFSLLGEPERVITGLRKARDLLRPGGFLSFAGVQHLKSDGDAPVPFFDFSYVPAPCTADSLTALIQAAGFTVHELTSAHH</sequence>
<gene>
    <name evidence="5" type="ORF">GUY60_38005</name>
</gene>
<evidence type="ECO:0000256" key="3">
    <source>
        <dbReference type="ARBA" id="ARBA00022691"/>
    </source>
</evidence>
<feature type="non-terminal residue" evidence="5">
    <location>
        <position position="200"/>
    </location>
</feature>
<evidence type="ECO:0000256" key="2">
    <source>
        <dbReference type="ARBA" id="ARBA00022679"/>
    </source>
</evidence>
<evidence type="ECO:0000313" key="5">
    <source>
        <dbReference type="EMBL" id="NBE57107.1"/>
    </source>
</evidence>
<dbReference type="Gene3D" id="3.40.50.150">
    <property type="entry name" value="Vaccinia Virus protein VP39"/>
    <property type="match status" value="1"/>
</dbReference>
<organism evidence="5 6">
    <name type="scientific">Streptomyces boluensis</name>
    <dbReference type="NCBI Taxonomy" id="1775135"/>
    <lineage>
        <taxon>Bacteria</taxon>
        <taxon>Bacillati</taxon>
        <taxon>Actinomycetota</taxon>
        <taxon>Actinomycetes</taxon>
        <taxon>Kitasatosporales</taxon>
        <taxon>Streptomycetaceae</taxon>
        <taxon>Streptomyces</taxon>
    </lineage>
</organism>
<dbReference type="InterPro" id="IPR041698">
    <property type="entry name" value="Methyltransf_25"/>
</dbReference>
<dbReference type="Proteomes" id="UP000598297">
    <property type="component" value="Unassembled WGS sequence"/>
</dbReference>
<keyword evidence="6" id="KW-1185">Reference proteome</keyword>
<accession>A0A964V1X3</accession>
<dbReference type="AlphaFoldDB" id="A0A964V1X3"/>
<keyword evidence="3" id="KW-0949">S-adenosyl-L-methionine</keyword>